<dbReference type="PANTHER" id="PTHR43630">
    <property type="entry name" value="POLY-BETA-1,6-N-ACETYL-D-GLUCOSAMINE SYNTHASE"/>
    <property type="match status" value="1"/>
</dbReference>
<dbReference type="SUPFAM" id="SSF53448">
    <property type="entry name" value="Nucleotide-diphospho-sugar transferases"/>
    <property type="match status" value="1"/>
</dbReference>
<protein>
    <recommendedName>
        <fullName evidence="1">Glycosyltransferase 2-like domain-containing protein</fullName>
    </recommendedName>
</protein>
<evidence type="ECO:0000313" key="3">
    <source>
        <dbReference type="Proteomes" id="UP000231246"/>
    </source>
</evidence>
<evidence type="ECO:0000313" key="2">
    <source>
        <dbReference type="EMBL" id="PIP61855.1"/>
    </source>
</evidence>
<dbReference type="Proteomes" id="UP000231246">
    <property type="component" value="Unassembled WGS sequence"/>
</dbReference>
<comment type="caution">
    <text evidence="2">The sequence shown here is derived from an EMBL/GenBank/DDBJ whole genome shotgun (WGS) entry which is preliminary data.</text>
</comment>
<dbReference type="CDD" id="cd02511">
    <property type="entry name" value="Beta4Glucosyltransferase"/>
    <property type="match status" value="1"/>
</dbReference>
<dbReference type="PANTHER" id="PTHR43630:SF2">
    <property type="entry name" value="GLYCOSYLTRANSFERASE"/>
    <property type="match status" value="1"/>
</dbReference>
<accession>A0A2H0BVZ9</accession>
<sequence length="249" mass="28711">MKITAVILTKNEEKNIQKCIESLAWIDEVVIIDDYSYDNTVKIAKKNGAKIYKRELSGNFADSRNFGLESASNEWVLFIDTDEIVSQELALEIMKLETTDMFGYAIKRIDHLWGRELKHGDVGNVWLTRLVKKNTGKWERKVHEVWKSNDSSKTSKLRGVINHYPHQTISEFVERIRSYALLHAKVLEDQGIRVSIWQVVLYPVGKFLYIYIIKLGLLDGTAGFVHAMMMSFHSFIARSELLVQQNEAS</sequence>
<evidence type="ECO:0000259" key="1">
    <source>
        <dbReference type="Pfam" id="PF00535"/>
    </source>
</evidence>
<organism evidence="2 3">
    <name type="scientific">Candidatus Roizmanbacteria bacterium CG22_combo_CG10-13_8_21_14_all_38_20</name>
    <dbReference type="NCBI Taxonomy" id="1974862"/>
    <lineage>
        <taxon>Bacteria</taxon>
        <taxon>Candidatus Roizmaniibacteriota</taxon>
    </lineage>
</organism>
<dbReference type="Pfam" id="PF00535">
    <property type="entry name" value="Glycos_transf_2"/>
    <property type="match status" value="1"/>
</dbReference>
<name>A0A2H0BVZ9_9BACT</name>
<feature type="domain" description="Glycosyltransferase 2-like" evidence="1">
    <location>
        <begin position="5"/>
        <end position="94"/>
    </location>
</feature>
<dbReference type="AlphaFoldDB" id="A0A2H0BVZ9"/>
<gene>
    <name evidence="2" type="ORF">COW99_01370</name>
</gene>
<dbReference type="Gene3D" id="3.90.550.10">
    <property type="entry name" value="Spore Coat Polysaccharide Biosynthesis Protein SpsA, Chain A"/>
    <property type="match status" value="1"/>
</dbReference>
<dbReference type="EMBL" id="PCTA01000010">
    <property type="protein sequence ID" value="PIP61855.1"/>
    <property type="molecule type" value="Genomic_DNA"/>
</dbReference>
<dbReference type="InterPro" id="IPR001173">
    <property type="entry name" value="Glyco_trans_2-like"/>
</dbReference>
<reference evidence="2 3" key="1">
    <citation type="submission" date="2017-09" db="EMBL/GenBank/DDBJ databases">
        <title>Depth-based differentiation of microbial function through sediment-hosted aquifers and enrichment of novel symbionts in the deep terrestrial subsurface.</title>
        <authorList>
            <person name="Probst A.J."/>
            <person name="Ladd B."/>
            <person name="Jarett J.K."/>
            <person name="Geller-Mcgrath D.E."/>
            <person name="Sieber C.M."/>
            <person name="Emerson J.B."/>
            <person name="Anantharaman K."/>
            <person name="Thomas B.C."/>
            <person name="Malmstrom R."/>
            <person name="Stieglmeier M."/>
            <person name="Klingl A."/>
            <person name="Woyke T."/>
            <person name="Ryan C.M."/>
            <person name="Banfield J.F."/>
        </authorList>
    </citation>
    <scope>NUCLEOTIDE SEQUENCE [LARGE SCALE GENOMIC DNA]</scope>
    <source>
        <strain evidence="2">CG22_combo_CG10-13_8_21_14_all_38_20</strain>
    </source>
</reference>
<dbReference type="InterPro" id="IPR029044">
    <property type="entry name" value="Nucleotide-diphossugar_trans"/>
</dbReference>
<proteinExistence type="predicted"/>